<comment type="similarity">
    <text evidence="1 2">Belongs to the calycin superfamily. Lipocalin family.</text>
</comment>
<dbReference type="PANTHER" id="PTHR10612">
    <property type="entry name" value="APOLIPOPROTEIN D"/>
    <property type="match status" value="1"/>
</dbReference>
<dbReference type="InterPro" id="IPR022272">
    <property type="entry name" value="Lipocalin_CS"/>
</dbReference>
<evidence type="ECO:0000256" key="2">
    <source>
        <dbReference type="PIRNR" id="PIRNR036893"/>
    </source>
</evidence>
<dbReference type="EMBL" id="EF086189">
    <property type="protein sequence ID" value="ABK25473.1"/>
    <property type="molecule type" value="mRNA"/>
</dbReference>
<dbReference type="CDD" id="cd19438">
    <property type="entry name" value="lipocalin_Blc-like"/>
    <property type="match status" value="1"/>
</dbReference>
<dbReference type="InterPro" id="IPR022271">
    <property type="entry name" value="Lipocalin_ApoD"/>
</dbReference>
<protein>
    <recommendedName>
        <fullName evidence="3">Lipocalin/cytosolic fatty-acid binding domain-containing protein</fullName>
    </recommendedName>
</protein>
<reference evidence="5" key="1">
    <citation type="submission" date="2007-06" db="EMBL/GenBank/DDBJ databases">
        <title>Full length cDNA sequences from Sitka Spruce (Picea sitchensis).</title>
        <authorList>
            <person name="Ralph S.G."/>
            <person name="Chun H.E."/>
            <person name="Liao N."/>
            <person name="Ali J."/>
            <person name="Reid K."/>
            <person name="Kolosova N."/>
            <person name="Cooper N."/>
            <person name="Cullis C."/>
            <person name="Jancsik S."/>
            <person name="Moore R."/>
            <person name="Mayo M."/>
            <person name="Wagner S."/>
            <person name="Holt R.A."/>
            <person name="Jones S.J.M."/>
            <person name="Marra M.A."/>
            <person name="Ritland C.E."/>
            <person name="Ritland K."/>
            <person name="Bohlmann J."/>
        </authorList>
    </citation>
    <scope>NUCLEOTIDE SEQUENCE</scope>
    <source>
        <tissue evidence="5">Green portion of the leader tissue</tissue>
    </source>
</reference>
<dbReference type="Gene3D" id="2.40.128.20">
    <property type="match status" value="1"/>
</dbReference>
<dbReference type="EMBL" id="EF085201">
    <property type="protein sequence ID" value="ABK24508.1"/>
    <property type="molecule type" value="mRNA"/>
</dbReference>
<dbReference type="PIRSF" id="PIRSF036893">
    <property type="entry name" value="Lipocalin_ApoD"/>
    <property type="match status" value="1"/>
</dbReference>
<reference evidence="6" key="3">
    <citation type="submission" date="2009-02" db="EMBL/GenBank/DDBJ databases">
        <title>Full length sequence-verified cDNA sequences from Sitka spruce (Picea sitchensis).</title>
        <authorList>
            <person name="Reid K.E."/>
            <person name="Liao N."/>
            <person name="Ralph S."/>
            <person name="Kolosova N."/>
            <person name="Oddy C."/>
            <person name="Moore R."/>
            <person name="Mayo M."/>
            <person name="Wagner S."/>
            <person name="King J."/>
            <person name="Yanchuk A."/>
            <person name="Holt R."/>
            <person name="Jones S."/>
            <person name="Marra M."/>
            <person name="Ritland C.E."/>
            <person name="Ritland K."/>
            <person name="Bohlmann J."/>
        </authorList>
    </citation>
    <scope>NUCLEOTIDE SEQUENCE</scope>
    <source>
        <tissue evidence="6">Bark</tissue>
    </source>
</reference>
<dbReference type="PRINTS" id="PR01171">
    <property type="entry name" value="BCTLIPOCALIN"/>
</dbReference>
<dbReference type="InterPro" id="IPR000566">
    <property type="entry name" value="Lipocln_cytosolic_FA-bd_dom"/>
</dbReference>
<name>A9NKV7_PICSI</name>
<dbReference type="EMBL" id="EF677458">
    <property type="protein sequence ID" value="ABR17280.1"/>
    <property type="molecule type" value="mRNA"/>
</dbReference>
<dbReference type="EMBL" id="BT071419">
    <property type="protein sequence ID" value="ACN40880.1"/>
    <property type="molecule type" value="mRNA"/>
</dbReference>
<evidence type="ECO:0000256" key="1">
    <source>
        <dbReference type="ARBA" id="ARBA00006889"/>
    </source>
</evidence>
<sequence>MGKENLQVVKGIDLQRYMGVWYEIASVPSFFQPKNGENTRATYSLNDDGTVHVLNETFTDGKKSSIEGTAYKADPKSDEAKLKVKFMVPPFLPIIPVYGNYWVLQLDEDYQWALIGEPSLKYLWVLCRQRQLDEEIYNRLLEHAQQEGYDVKRLHKTTQNDNPETEAPKDKGFWWIKALIGK</sequence>
<dbReference type="PROSITE" id="PS00213">
    <property type="entry name" value="LIPOCALIN"/>
    <property type="match status" value="1"/>
</dbReference>
<dbReference type="FunFam" id="2.40.128.20:FF:000009">
    <property type="entry name" value="Temperature-induced lipocalin"/>
    <property type="match status" value="1"/>
</dbReference>
<organism evidence="4">
    <name type="scientific">Picea sitchensis</name>
    <name type="common">Sitka spruce</name>
    <name type="synonym">Pinus sitchensis</name>
    <dbReference type="NCBI Taxonomy" id="3332"/>
    <lineage>
        <taxon>Eukaryota</taxon>
        <taxon>Viridiplantae</taxon>
        <taxon>Streptophyta</taxon>
        <taxon>Embryophyta</taxon>
        <taxon>Tracheophyta</taxon>
        <taxon>Spermatophyta</taxon>
        <taxon>Pinopsida</taxon>
        <taxon>Pinidae</taxon>
        <taxon>Conifers I</taxon>
        <taxon>Pinales</taxon>
        <taxon>Pinaceae</taxon>
        <taxon>Picea</taxon>
    </lineage>
</organism>
<evidence type="ECO:0000313" key="4">
    <source>
        <dbReference type="EMBL" id="ABK21268.1"/>
    </source>
</evidence>
<dbReference type="EMBL" id="EF081888">
    <property type="protein sequence ID" value="ABK21268.1"/>
    <property type="molecule type" value="mRNA"/>
</dbReference>
<dbReference type="InterPro" id="IPR012674">
    <property type="entry name" value="Calycin"/>
</dbReference>
<dbReference type="InterPro" id="IPR002446">
    <property type="entry name" value="Lipocalin_bac"/>
</dbReference>
<dbReference type="GO" id="GO:0005737">
    <property type="term" value="C:cytoplasm"/>
    <property type="evidence" value="ECO:0007669"/>
    <property type="project" value="TreeGrafter"/>
</dbReference>
<evidence type="ECO:0000313" key="6">
    <source>
        <dbReference type="EMBL" id="ACN40880.1"/>
    </source>
</evidence>
<reference evidence="4" key="2">
    <citation type="journal article" date="2008" name="BMC Genomics">
        <title>A conifer genomics resource of 200,000 spruce (Picea spp.) ESTs and 6,464 high-quality, sequence-finished full-length cDNAs for Sitka spruce (Picea sitchensis).</title>
        <authorList>
            <person name="Ralph S.G."/>
            <person name="Chun H.J."/>
            <person name="Kolosova N."/>
            <person name="Cooper D."/>
            <person name="Oddy C."/>
            <person name="Ritland C.E."/>
            <person name="Kirkpatrick R."/>
            <person name="Moore R."/>
            <person name="Barber S."/>
            <person name="Holt R.A."/>
            <person name="Jones S.J."/>
            <person name="Marra M.A."/>
            <person name="Douglas C.J."/>
            <person name="Ritland K."/>
            <person name="Bohlmann J."/>
        </authorList>
    </citation>
    <scope>NUCLEOTIDE SEQUENCE</scope>
    <source>
        <tissue evidence="4">Green portion of the leader tissue</tissue>
    </source>
</reference>
<proteinExistence type="evidence at transcript level"/>
<accession>A9NKV7</accession>
<dbReference type="AlphaFoldDB" id="A9NKV7"/>
<dbReference type="SUPFAM" id="SSF50814">
    <property type="entry name" value="Lipocalins"/>
    <property type="match status" value="1"/>
</dbReference>
<dbReference type="InterPro" id="IPR047202">
    <property type="entry name" value="Lipocalin_Blc-like_dom"/>
</dbReference>
<dbReference type="GO" id="GO:0000302">
    <property type="term" value="P:response to reactive oxygen species"/>
    <property type="evidence" value="ECO:0007669"/>
    <property type="project" value="TreeGrafter"/>
</dbReference>
<dbReference type="PANTHER" id="PTHR10612:SF34">
    <property type="entry name" value="APOLIPOPROTEIN D"/>
    <property type="match status" value="1"/>
</dbReference>
<evidence type="ECO:0000259" key="3">
    <source>
        <dbReference type="Pfam" id="PF08212"/>
    </source>
</evidence>
<dbReference type="Pfam" id="PF08212">
    <property type="entry name" value="Lipocalin_2"/>
    <property type="match status" value="1"/>
</dbReference>
<evidence type="ECO:0000313" key="5">
    <source>
        <dbReference type="EMBL" id="ABR17280.1"/>
    </source>
</evidence>
<feature type="domain" description="Lipocalin/cytosolic fatty-acid binding" evidence="3">
    <location>
        <begin position="12"/>
        <end position="159"/>
    </location>
</feature>
<dbReference type="GO" id="GO:0006629">
    <property type="term" value="P:lipid metabolic process"/>
    <property type="evidence" value="ECO:0007669"/>
    <property type="project" value="TreeGrafter"/>
</dbReference>